<accession>A0A0U2PF28</accession>
<dbReference type="EMBL" id="CP013659">
    <property type="protein sequence ID" value="ALS77079.1"/>
    <property type="molecule type" value="Genomic_DNA"/>
</dbReference>
<dbReference type="OrthoDB" id="2736476at2"/>
<reference evidence="1" key="1">
    <citation type="submission" date="2016-01" db="EMBL/GenBank/DDBJ databases">
        <title>Complete genome of Planococcus rifietoensis type strain M8.</title>
        <authorList>
            <person name="See-Too W.S."/>
        </authorList>
    </citation>
    <scope>NUCLEOTIDE SEQUENCE [LARGE SCALE GENOMIC DNA]</scope>
    <source>
        <strain evidence="1">M8</strain>
    </source>
</reference>
<name>A0A0U2PF28_9BACL</name>
<keyword evidence="2" id="KW-1185">Reference proteome</keyword>
<dbReference type="RefSeq" id="WP_058383771.1">
    <property type="nucleotide sequence ID" value="NZ_CP013659.2"/>
</dbReference>
<proteinExistence type="predicted"/>
<dbReference type="Proteomes" id="UP000067683">
    <property type="component" value="Chromosome"/>
</dbReference>
<gene>
    <name evidence="1" type="ORF">AUC31_12540</name>
</gene>
<sequence>MRYFKSNMEKLVNQEPELKKRLKVLMKEMELEKSFALKALYHSEVADSGPYMKQYQELDNQ</sequence>
<dbReference type="KEGG" id="prt:AUC31_12540"/>
<evidence type="ECO:0000313" key="1">
    <source>
        <dbReference type="EMBL" id="ALS77079.1"/>
    </source>
</evidence>
<evidence type="ECO:0000313" key="2">
    <source>
        <dbReference type="Proteomes" id="UP000067683"/>
    </source>
</evidence>
<organism evidence="1 2">
    <name type="scientific">Planococcus rifietoensis</name>
    <dbReference type="NCBI Taxonomy" id="200991"/>
    <lineage>
        <taxon>Bacteria</taxon>
        <taxon>Bacillati</taxon>
        <taxon>Bacillota</taxon>
        <taxon>Bacilli</taxon>
        <taxon>Bacillales</taxon>
        <taxon>Caryophanaceae</taxon>
        <taxon>Planococcus</taxon>
    </lineage>
</organism>
<protein>
    <submittedName>
        <fullName evidence="1">Uncharacterized protein</fullName>
    </submittedName>
</protein>
<dbReference type="AlphaFoldDB" id="A0A0U2PF28"/>